<accession>A0ABN3PYG5</accession>
<keyword evidence="9" id="KW-1185">Reference proteome</keyword>
<evidence type="ECO:0000313" key="9">
    <source>
        <dbReference type="Proteomes" id="UP001501447"/>
    </source>
</evidence>
<protein>
    <recommendedName>
        <fullName evidence="10">Geranylgeranyl pyrophosphate synthase</fullName>
    </recommendedName>
</protein>
<reference evidence="8 9" key="1">
    <citation type="journal article" date="2019" name="Int. J. Syst. Evol. Microbiol.">
        <title>The Global Catalogue of Microorganisms (GCM) 10K type strain sequencing project: providing services to taxonomists for standard genome sequencing and annotation.</title>
        <authorList>
            <consortium name="The Broad Institute Genomics Platform"/>
            <consortium name="The Broad Institute Genome Sequencing Center for Infectious Disease"/>
            <person name="Wu L."/>
            <person name="Ma J."/>
        </authorList>
    </citation>
    <scope>NUCLEOTIDE SEQUENCE [LARGE SCALE GENOMIC DNA]</scope>
    <source>
        <strain evidence="8 9">JCM 16373</strain>
    </source>
</reference>
<feature type="region of interest" description="Disordered" evidence="7">
    <location>
        <begin position="380"/>
        <end position="410"/>
    </location>
</feature>
<evidence type="ECO:0000256" key="2">
    <source>
        <dbReference type="ARBA" id="ARBA00006706"/>
    </source>
</evidence>
<dbReference type="PROSITE" id="PS00723">
    <property type="entry name" value="POLYPRENYL_SYNTHASE_1"/>
    <property type="match status" value="1"/>
</dbReference>
<dbReference type="InterPro" id="IPR000092">
    <property type="entry name" value="Polyprenyl_synt"/>
</dbReference>
<dbReference type="PANTHER" id="PTHR12001">
    <property type="entry name" value="GERANYLGERANYL PYROPHOSPHATE SYNTHASE"/>
    <property type="match status" value="1"/>
</dbReference>
<dbReference type="EMBL" id="BAAARJ010000006">
    <property type="protein sequence ID" value="GAA2608562.1"/>
    <property type="molecule type" value="Genomic_DNA"/>
</dbReference>
<dbReference type="Proteomes" id="UP001501447">
    <property type="component" value="Unassembled WGS sequence"/>
</dbReference>
<dbReference type="RefSeq" id="WP_344564752.1">
    <property type="nucleotide sequence ID" value="NZ_BAAARJ010000006.1"/>
</dbReference>
<dbReference type="SUPFAM" id="SSF48576">
    <property type="entry name" value="Terpenoid synthases"/>
    <property type="match status" value="1"/>
</dbReference>
<comment type="caution">
    <text evidence="8">The sequence shown here is derived from an EMBL/GenBank/DDBJ whole genome shotgun (WGS) entry which is preliminary data.</text>
</comment>
<evidence type="ECO:0000256" key="4">
    <source>
        <dbReference type="ARBA" id="ARBA00022723"/>
    </source>
</evidence>
<evidence type="ECO:0000256" key="5">
    <source>
        <dbReference type="ARBA" id="ARBA00022842"/>
    </source>
</evidence>
<sequence length="410" mass="42587">MRLTPAGGPEPPLAELCAAVEEGVERWLSASGDDRLADVHRWALLPSGKLLRPLLLLTSTGVVGGRYEQVMPVAVGVELAHVASLVHDDIIDHDDLRRGRASVRHRFGTAQAILGADSLFFSLFQQLGECRRRGVPDAAVVEVMELLARAGREAASGVVLEMTLSGPPPATPVPADGGGGEGGDDGEGGEGGGDGEGDNGDTEVAGYLEMVRLKSASLLRAACHAGAVLGGASRAQAEVLSQYGQALGIAFQIRDDLLPYRRGPQPDDKPFDSDLRNQRPALPLLLAHRMGTPADRALLAALAGECAGPAPAPQPPHGHVRHESVRHARLRRVVEETGALREALRMAQEQVEACHRALSALPAGRDRDLLAALAEQLAADGDAGSGDTGSGDGSGPAAPTCAGRAKTPLP</sequence>
<proteinExistence type="inferred from homology"/>
<dbReference type="Pfam" id="PF00348">
    <property type="entry name" value="polyprenyl_synt"/>
    <property type="match status" value="1"/>
</dbReference>
<comment type="cofactor">
    <cofactor evidence="1">
        <name>Mg(2+)</name>
        <dbReference type="ChEBI" id="CHEBI:18420"/>
    </cofactor>
</comment>
<feature type="compositionally biased region" description="Acidic residues" evidence="7">
    <location>
        <begin position="182"/>
        <end position="201"/>
    </location>
</feature>
<evidence type="ECO:0000313" key="8">
    <source>
        <dbReference type="EMBL" id="GAA2608562.1"/>
    </source>
</evidence>
<evidence type="ECO:0000256" key="3">
    <source>
        <dbReference type="ARBA" id="ARBA00022679"/>
    </source>
</evidence>
<gene>
    <name evidence="8" type="ORF">GCM10009863_22440</name>
</gene>
<name>A0ABN3PYG5_9ACTN</name>
<evidence type="ECO:0000256" key="6">
    <source>
        <dbReference type="RuleBase" id="RU004466"/>
    </source>
</evidence>
<feature type="region of interest" description="Disordered" evidence="7">
    <location>
        <begin position="163"/>
        <end position="202"/>
    </location>
</feature>
<keyword evidence="5" id="KW-0460">Magnesium</keyword>
<dbReference type="InterPro" id="IPR033749">
    <property type="entry name" value="Polyprenyl_synt_CS"/>
</dbReference>
<feature type="compositionally biased region" description="Gly residues" evidence="7">
    <location>
        <begin position="383"/>
        <end position="394"/>
    </location>
</feature>
<dbReference type="SFLD" id="SFLDS00005">
    <property type="entry name" value="Isoprenoid_Synthase_Type_I"/>
    <property type="match status" value="1"/>
</dbReference>
<dbReference type="InterPro" id="IPR008949">
    <property type="entry name" value="Isoprenoid_synthase_dom_sf"/>
</dbReference>
<keyword evidence="4" id="KW-0479">Metal-binding</keyword>
<evidence type="ECO:0000256" key="1">
    <source>
        <dbReference type="ARBA" id="ARBA00001946"/>
    </source>
</evidence>
<evidence type="ECO:0008006" key="10">
    <source>
        <dbReference type="Google" id="ProtNLM"/>
    </source>
</evidence>
<dbReference type="PANTHER" id="PTHR12001:SF85">
    <property type="entry name" value="SHORT CHAIN ISOPRENYL DIPHOSPHATE SYNTHASE"/>
    <property type="match status" value="1"/>
</dbReference>
<dbReference type="Gene3D" id="1.10.600.10">
    <property type="entry name" value="Farnesyl Diphosphate Synthase"/>
    <property type="match status" value="1"/>
</dbReference>
<organism evidence="8 9">
    <name type="scientific">Streptomyces axinellae</name>
    <dbReference type="NCBI Taxonomy" id="552788"/>
    <lineage>
        <taxon>Bacteria</taxon>
        <taxon>Bacillati</taxon>
        <taxon>Actinomycetota</taxon>
        <taxon>Actinomycetes</taxon>
        <taxon>Kitasatosporales</taxon>
        <taxon>Streptomycetaceae</taxon>
        <taxon>Streptomyces</taxon>
    </lineage>
</organism>
<evidence type="ECO:0000256" key="7">
    <source>
        <dbReference type="SAM" id="MobiDB-lite"/>
    </source>
</evidence>
<keyword evidence="3 6" id="KW-0808">Transferase</keyword>
<comment type="similarity">
    <text evidence="2 6">Belongs to the FPP/GGPP synthase family.</text>
</comment>